<keyword evidence="5" id="KW-1185">Reference proteome</keyword>
<evidence type="ECO:0000313" key="4">
    <source>
        <dbReference type="EMBL" id="CAD6197111.1"/>
    </source>
</evidence>
<sequence>MGVRRCVGVVFFIVVALVAPPDIVAAKDDEIEYYYYGEIFSKMVFKIVDHGKFCSETPLGFKMGDFVVSDGVVDVTTSSEPSTPETTTLELLTTLVTSTASSLASTFPTVLNGSSSSSTASSTRFPRPKNWVAPNTTRDMEAGTAVQLPEQTVFGVVCCVSVGVLIVMLYMAVFGQRIRSTAIRWHVINCSIWGILHLVSYASFADKAPWPQYIKNEDWTATKKQVECFTRSVFPAGMVFVYLEAMVLTCAPKLANNIFFNFIFFLLLVPFLNGLMIFCYAAHFMTYKWFYEPIDLFNLVTYVLFCIMTFVYVIWCLIGSCMCCAMASSKHSSSSGRSLGTFLDMWMMAPYGVVPSIMYGPSFGMTSIGFAMKHLLVWLTKTGLLDGPGAGGNMDLSLVFELMTNALLALPWFVLLFPLVQSVLTVVCIRCFREQFFFTVSCGRIYEGPKAKVGAHNMKLQLENGLGAPPSYPLGTPKSA</sequence>
<protein>
    <submittedName>
        <fullName evidence="4">Uncharacterized protein</fullName>
    </submittedName>
</protein>
<keyword evidence="2" id="KW-0472">Membrane</keyword>
<feature type="chain" id="PRO_5035800434" evidence="3">
    <location>
        <begin position="27"/>
        <end position="480"/>
    </location>
</feature>
<feature type="transmembrane region" description="Helical" evidence="2">
    <location>
        <begin position="348"/>
        <end position="372"/>
    </location>
</feature>
<feature type="transmembrane region" description="Helical" evidence="2">
    <location>
        <begin position="233"/>
        <end position="251"/>
    </location>
</feature>
<evidence type="ECO:0000256" key="3">
    <source>
        <dbReference type="SAM" id="SignalP"/>
    </source>
</evidence>
<reference evidence="4" key="1">
    <citation type="submission" date="2020-10" db="EMBL/GenBank/DDBJ databases">
        <authorList>
            <person name="Kikuchi T."/>
        </authorList>
    </citation>
    <scope>NUCLEOTIDE SEQUENCE</scope>
    <source>
        <strain evidence="4">NKZ352</strain>
    </source>
</reference>
<feature type="region of interest" description="Disordered" evidence="1">
    <location>
        <begin position="111"/>
        <end position="133"/>
    </location>
</feature>
<feature type="compositionally biased region" description="Low complexity" evidence="1">
    <location>
        <begin position="114"/>
        <end position="123"/>
    </location>
</feature>
<feature type="transmembrane region" description="Helical" evidence="2">
    <location>
        <begin position="153"/>
        <end position="173"/>
    </location>
</feature>
<feature type="transmembrane region" description="Helical" evidence="2">
    <location>
        <begin position="299"/>
        <end position="327"/>
    </location>
</feature>
<proteinExistence type="predicted"/>
<dbReference type="EMBL" id="CAJGYM010000086">
    <property type="protein sequence ID" value="CAD6197111.1"/>
    <property type="molecule type" value="Genomic_DNA"/>
</dbReference>
<gene>
    <name evidence="4" type="ORF">CAUJ_LOCUS13020</name>
</gene>
<name>A0A8S1HSG8_9PELO</name>
<feature type="transmembrane region" description="Helical" evidence="2">
    <location>
        <begin position="258"/>
        <end position="287"/>
    </location>
</feature>
<accession>A0A8S1HSG8</accession>
<keyword evidence="3" id="KW-0732">Signal</keyword>
<dbReference type="AlphaFoldDB" id="A0A8S1HSG8"/>
<dbReference type="OrthoDB" id="5848162at2759"/>
<keyword evidence="2" id="KW-0812">Transmembrane</keyword>
<organism evidence="4 5">
    <name type="scientific">Caenorhabditis auriculariae</name>
    <dbReference type="NCBI Taxonomy" id="2777116"/>
    <lineage>
        <taxon>Eukaryota</taxon>
        <taxon>Metazoa</taxon>
        <taxon>Ecdysozoa</taxon>
        <taxon>Nematoda</taxon>
        <taxon>Chromadorea</taxon>
        <taxon>Rhabditida</taxon>
        <taxon>Rhabditina</taxon>
        <taxon>Rhabditomorpha</taxon>
        <taxon>Rhabditoidea</taxon>
        <taxon>Rhabditidae</taxon>
        <taxon>Peloderinae</taxon>
        <taxon>Caenorhabditis</taxon>
    </lineage>
</organism>
<feature type="transmembrane region" description="Helical" evidence="2">
    <location>
        <begin position="406"/>
        <end position="429"/>
    </location>
</feature>
<feature type="transmembrane region" description="Helical" evidence="2">
    <location>
        <begin position="185"/>
        <end position="204"/>
    </location>
</feature>
<evidence type="ECO:0000256" key="2">
    <source>
        <dbReference type="SAM" id="Phobius"/>
    </source>
</evidence>
<comment type="caution">
    <text evidence="4">The sequence shown here is derived from an EMBL/GenBank/DDBJ whole genome shotgun (WGS) entry which is preliminary data.</text>
</comment>
<keyword evidence="2" id="KW-1133">Transmembrane helix</keyword>
<dbReference type="Proteomes" id="UP000835052">
    <property type="component" value="Unassembled WGS sequence"/>
</dbReference>
<feature type="signal peptide" evidence="3">
    <location>
        <begin position="1"/>
        <end position="26"/>
    </location>
</feature>
<evidence type="ECO:0000313" key="5">
    <source>
        <dbReference type="Proteomes" id="UP000835052"/>
    </source>
</evidence>
<evidence type="ECO:0000256" key="1">
    <source>
        <dbReference type="SAM" id="MobiDB-lite"/>
    </source>
</evidence>